<reference evidence="3" key="1">
    <citation type="submission" date="2013-11" db="EMBL/GenBank/DDBJ databases">
        <title>Genome sequence of the fusiform rust pathogen reveals effectors for host alternation and coevolution with pine.</title>
        <authorList>
            <consortium name="DOE Joint Genome Institute"/>
            <person name="Smith K."/>
            <person name="Pendleton A."/>
            <person name="Kubisiak T."/>
            <person name="Anderson C."/>
            <person name="Salamov A."/>
            <person name="Aerts A."/>
            <person name="Riley R."/>
            <person name="Clum A."/>
            <person name="Lindquist E."/>
            <person name="Ence D."/>
            <person name="Campbell M."/>
            <person name="Kronenberg Z."/>
            <person name="Feau N."/>
            <person name="Dhillon B."/>
            <person name="Hamelin R."/>
            <person name="Burleigh J."/>
            <person name="Smith J."/>
            <person name="Yandell M."/>
            <person name="Nelson C."/>
            <person name="Grigoriev I."/>
            <person name="Davis J."/>
        </authorList>
    </citation>
    <scope>NUCLEOTIDE SEQUENCE</scope>
    <source>
        <strain evidence="3">G11</strain>
    </source>
</reference>
<organism evidence="3 4">
    <name type="scientific">Cronartium quercuum f. sp. fusiforme G11</name>
    <dbReference type="NCBI Taxonomy" id="708437"/>
    <lineage>
        <taxon>Eukaryota</taxon>
        <taxon>Fungi</taxon>
        <taxon>Dikarya</taxon>
        <taxon>Basidiomycota</taxon>
        <taxon>Pucciniomycotina</taxon>
        <taxon>Pucciniomycetes</taxon>
        <taxon>Pucciniales</taxon>
        <taxon>Coleosporiaceae</taxon>
        <taxon>Cronartium</taxon>
    </lineage>
</organism>
<feature type="compositionally biased region" description="Basic and acidic residues" evidence="1">
    <location>
        <begin position="305"/>
        <end position="337"/>
    </location>
</feature>
<feature type="compositionally biased region" description="Polar residues" evidence="1">
    <location>
        <begin position="360"/>
        <end position="369"/>
    </location>
</feature>
<evidence type="ECO:0000259" key="2">
    <source>
        <dbReference type="SMART" id="SM01233"/>
    </source>
</evidence>
<evidence type="ECO:0000256" key="1">
    <source>
        <dbReference type="SAM" id="MobiDB-lite"/>
    </source>
</evidence>
<dbReference type="InterPro" id="IPR039764">
    <property type="entry name" value="HABP4/SERBP1-like"/>
</dbReference>
<dbReference type="PANTHER" id="PTHR12299">
    <property type="entry name" value="HYALURONIC ACID-BINDING PROTEIN 4"/>
    <property type="match status" value="1"/>
</dbReference>
<feature type="region of interest" description="Disordered" evidence="1">
    <location>
        <begin position="1"/>
        <end position="218"/>
    </location>
</feature>
<dbReference type="GO" id="GO:0003723">
    <property type="term" value="F:RNA binding"/>
    <property type="evidence" value="ECO:0007669"/>
    <property type="project" value="InterPro"/>
</dbReference>
<dbReference type="GO" id="GO:0005737">
    <property type="term" value="C:cytoplasm"/>
    <property type="evidence" value="ECO:0007669"/>
    <property type="project" value="TreeGrafter"/>
</dbReference>
<dbReference type="EMBL" id="MU167241">
    <property type="protein sequence ID" value="KAG0148007.1"/>
    <property type="molecule type" value="Genomic_DNA"/>
</dbReference>
<sequence length="369" mass="38591">MSTISRNPFALLSEGDSDNESGPITAIKVPVAVAPVQPKKSIPGGQAPKRDRGDYPARGGPRKVYGGAPTPAPVGEVEVIGAKPAGFTEHGRDDRGERRGGGGRGRGGRGGRGGAGRGRGGGRFEDRPDRRSTTGVHDTDRKIAAGWGADEGKQELQAETEGWGDAKAAISPNVGDGENQAWGPGASATEDAAAGPNGHGPPGAGEAKPEEEEDRTKTFEEYLAEKANSTSPIIGFKKEARKPNEGVDDSQWKGAVQLIRGPEQEEVFFQVSKEKKAANAVSSKKTKEKTYIEVEPLGYRPPRAGGERGGRGGRGGGRDFGDRESREPREFGSERRGRGGRGGGRGGRGGNSGAREFNAEDSNAFPSLS</sequence>
<name>A0A9P6NPN3_9BASI</name>
<dbReference type="InterPro" id="IPR006861">
    <property type="entry name" value="HABP4_PAIRBP1-bd"/>
</dbReference>
<evidence type="ECO:0000313" key="3">
    <source>
        <dbReference type="EMBL" id="KAG0148007.1"/>
    </source>
</evidence>
<feature type="region of interest" description="Disordered" evidence="1">
    <location>
        <begin position="274"/>
        <end position="369"/>
    </location>
</feature>
<dbReference type="OrthoDB" id="5390558at2759"/>
<evidence type="ECO:0000313" key="4">
    <source>
        <dbReference type="Proteomes" id="UP000886653"/>
    </source>
</evidence>
<dbReference type="Proteomes" id="UP000886653">
    <property type="component" value="Unassembled WGS sequence"/>
</dbReference>
<dbReference type="SMART" id="SM01233">
    <property type="entry name" value="HABP4_PAI-RBP1"/>
    <property type="match status" value="1"/>
</dbReference>
<proteinExistence type="predicted"/>
<feature type="compositionally biased region" description="Basic and acidic residues" evidence="1">
    <location>
        <begin position="122"/>
        <end position="143"/>
    </location>
</feature>
<protein>
    <recommendedName>
        <fullName evidence="2">Hyaluronan/mRNA-binding protein domain-containing protein</fullName>
    </recommendedName>
</protein>
<gene>
    <name evidence="3" type="ORF">CROQUDRAFT_90748</name>
</gene>
<dbReference type="PANTHER" id="PTHR12299:SF17">
    <property type="entry name" value="AT19571P-RELATED"/>
    <property type="match status" value="1"/>
</dbReference>
<feature type="compositionally biased region" description="Gly residues" evidence="1">
    <location>
        <begin position="340"/>
        <end position="352"/>
    </location>
</feature>
<dbReference type="GO" id="GO:0005634">
    <property type="term" value="C:nucleus"/>
    <property type="evidence" value="ECO:0007669"/>
    <property type="project" value="TreeGrafter"/>
</dbReference>
<accession>A0A9P6NPN3</accession>
<comment type="caution">
    <text evidence="3">The sequence shown here is derived from an EMBL/GenBank/DDBJ whole genome shotgun (WGS) entry which is preliminary data.</text>
</comment>
<dbReference type="Gene3D" id="6.10.140.1040">
    <property type="match status" value="1"/>
</dbReference>
<feature type="compositionally biased region" description="Gly residues" evidence="1">
    <location>
        <begin position="102"/>
        <end position="121"/>
    </location>
</feature>
<feature type="domain" description="Hyaluronan/mRNA-binding protein" evidence="2">
    <location>
        <begin position="121"/>
        <end position="246"/>
    </location>
</feature>
<dbReference type="AlphaFoldDB" id="A0A9P6NPN3"/>
<feature type="compositionally biased region" description="Low complexity" evidence="1">
    <location>
        <begin position="26"/>
        <end position="40"/>
    </location>
</feature>
<feature type="compositionally biased region" description="Basic and acidic residues" evidence="1">
    <location>
        <begin position="89"/>
        <end position="100"/>
    </location>
</feature>
<keyword evidence="4" id="KW-1185">Reference proteome</keyword>